<feature type="region of interest" description="Disordered" evidence="1">
    <location>
        <begin position="330"/>
        <end position="371"/>
    </location>
</feature>
<name>A0A9W8ZWG4_9AGAR</name>
<feature type="region of interest" description="Disordered" evidence="1">
    <location>
        <begin position="515"/>
        <end position="582"/>
    </location>
</feature>
<feature type="region of interest" description="Disordered" evidence="1">
    <location>
        <begin position="727"/>
        <end position="777"/>
    </location>
</feature>
<feature type="compositionally biased region" description="Polar residues" evidence="1">
    <location>
        <begin position="520"/>
        <end position="539"/>
    </location>
</feature>
<feature type="compositionally biased region" description="Polar residues" evidence="1">
    <location>
        <begin position="387"/>
        <end position="396"/>
    </location>
</feature>
<comment type="caution">
    <text evidence="2">The sequence shown here is derived from an EMBL/GenBank/DDBJ whole genome shotgun (WGS) entry which is preliminary data.</text>
</comment>
<evidence type="ECO:0000313" key="2">
    <source>
        <dbReference type="EMBL" id="KAJ4468292.1"/>
    </source>
</evidence>
<dbReference type="EMBL" id="JAOTPV010000037">
    <property type="protein sequence ID" value="KAJ4468292.1"/>
    <property type="molecule type" value="Genomic_DNA"/>
</dbReference>
<feature type="region of interest" description="Disordered" evidence="1">
    <location>
        <begin position="1"/>
        <end position="43"/>
    </location>
</feature>
<accession>A0A9W8ZWG4</accession>
<sequence>MDVAVKTGVSGSSEPSKSHQKLDVLSGDNEIKPIPKKRGRKPKITLMDGLKTFRVSTALTLARAGKKRVSVSANVEKASKQSEDKKPVKSRLATPGHPIWKSIPLSLSSSGSASSVAPNKNPRPRQWCSSKEELLAILPELGSRKLMDNCPVPVVLIEGIDGMSISDSRLSNDNRTVVNLCVERDFSCVISDLTQLSTPSEPDAMAPIYPDAASHSTLETLRPSQFVQHNLAPSIMSQPSQFTISKEKTEPNLDLTPDPTELTEIFPRISVKYPSLPIDNLSNPQTVQTSLKLEEGSLASALNLAGLKNSIGSHFPESLSMNEGKFRELKRSSKAPELNAQRKSKKDAKKTKLTSSGISPSRKNLPGFSMKNLTLVTRRRVSLALPQKSQSPNRPFTSVREKAAEEHSVRHLTSGRVLTPQRQLPQSEGPQTSADPIPSPPPLRSSPKPKLELKIKIPSIASARRMPRLDGSLSPFTPPPAIIEWSKIYDCPLSPLTPLDEDDSPVKSWTSLNDMHAQPVVNQTRRNGSPISSSLTDGNSRVLRWKDARTPDIQSVSGRDSTLSSSSPTLPVENNSSMGVKRDSPNVEIQLTISRREADNSQIPIPHNILPVEGWNDDLYKNTKKDVLKTLKFSKKDNNNSTGIRKNVKSTSTLPSTEAQMPKMSAVNSSQHIGINESKPLEPGEIHESNSMSSAQATTVVPTQPGWSYNQSLLMWENLQWMALTGDPNASHTSGPTRLERELHTPRSTAKHSSYETVFTPSSSSSSSNSLSASPFSIHTTSTPFTSPASGHSRLTSTTFSCPSPLIRTSSHLVPTAPGHSNSTTSPCPSVMNGTKLVPEGLNVSIRSSSPTLTSISTTPPLPPTLPAKKRRGRKRKVREIEEPVALLPAAKRIHVPEKEFVAPTFDTRVPIQDPPEIQVLVDAYIQDTPILAIASRDAMLAYCGASIGKDLSPEFQYMYMGFFRIHSVKEECVFRPSSSSAAGILVSSDYAFGRVQWRFGLEWICAGEEKLGVPTHLELSRPWWRDATDWRTPDVSVNQDVIMDSPTSFALVKSSASSVIPTDILDANDSINESSSRFLERRQEELRDPSQRNSLGLLCPSIVWLALLTSNSVNIGVGDIGSPRGWYCSSCGKLNLQRYFRRRKCDSTFCQDTSLTACDPHRLDIIRFVGQLSPLVFPLNTMPNYIDPLITEWNDGMRTVTYRVWNNVVLGCILDDAEDQIRLAERAFPSLVVPPLRQESVGFSSRAVKQEAIENMETEMELASDSTRESQIFQLAQTLGLPRLAQDMQEIARKRNIVAKHIFTCNNPKLQKEQTRLLDSIQESIILQRATMTMTPFFSYVAGAAPEGSFASEFLKMEVEAAPWKDVSPCIVQARDLLQHLGSAYGDMSHSSPINQLVVLGWTVTGKKQGKYCLHAKEKAVVIMALGHELGIKIVPRSGFPANAIRTKKIKMAEDGTGEDTTQLPVVIEDNSDSSSIFSPSAIANLQSYHDTTTHPQFMDIDPNAFIHVMDQQSGPTSGLRENVIMTEAPSEPFMPVVQSVCNPLDNTQLSERVTVRNGEVSQVTPAEGSEMMLSMPSEADFTGLIRMLSPESIATYEEDVPNHDEDDSSCKKTIWLGGVVDDSNEIAGPSLKHGNVEAKEKESLKEDMHFTLVHGDALVLSGDDFDYTIERKGMGLVLVGSNVRQ</sequence>
<feature type="compositionally biased region" description="Low complexity" evidence="1">
    <location>
        <begin position="755"/>
        <end position="777"/>
    </location>
</feature>
<feature type="compositionally biased region" description="Basic residues" evidence="1">
    <location>
        <begin position="342"/>
        <end position="352"/>
    </location>
</feature>
<proteinExistence type="predicted"/>
<feature type="region of interest" description="Disordered" evidence="1">
    <location>
        <begin position="848"/>
        <end position="878"/>
    </location>
</feature>
<feature type="compositionally biased region" description="Low complexity" evidence="1">
    <location>
        <begin position="561"/>
        <end position="571"/>
    </location>
</feature>
<reference evidence="2" key="1">
    <citation type="submission" date="2022-08" db="EMBL/GenBank/DDBJ databases">
        <title>A Global Phylogenomic Analysis of the Shiitake Genus Lentinula.</title>
        <authorList>
            <consortium name="DOE Joint Genome Institute"/>
            <person name="Sierra-Patev S."/>
            <person name="Min B."/>
            <person name="Naranjo-Ortiz M."/>
            <person name="Looney B."/>
            <person name="Konkel Z."/>
            <person name="Slot J.C."/>
            <person name="Sakamoto Y."/>
            <person name="Steenwyk J.L."/>
            <person name="Rokas A."/>
            <person name="Carro J."/>
            <person name="Camarero S."/>
            <person name="Ferreira P."/>
            <person name="Molpeceres G."/>
            <person name="Ruiz-Duenas F.J."/>
            <person name="Serrano A."/>
            <person name="Henrissat B."/>
            <person name="Drula E."/>
            <person name="Hughes K.W."/>
            <person name="Mata J.L."/>
            <person name="Ishikawa N.K."/>
            <person name="Vargas-Isla R."/>
            <person name="Ushijima S."/>
            <person name="Smith C.A."/>
            <person name="Ahrendt S."/>
            <person name="Andreopoulos W."/>
            <person name="He G."/>
            <person name="Labutti K."/>
            <person name="Lipzen A."/>
            <person name="Ng V."/>
            <person name="Riley R."/>
            <person name="Sandor L."/>
            <person name="Barry K."/>
            <person name="Martinez A.T."/>
            <person name="Xiao Y."/>
            <person name="Gibbons J.G."/>
            <person name="Terashima K."/>
            <person name="Grigoriev I.V."/>
            <person name="Hibbett D.S."/>
        </authorList>
    </citation>
    <scope>NUCLEOTIDE SEQUENCE</scope>
    <source>
        <strain evidence="2">JLM2183</strain>
    </source>
</reference>
<evidence type="ECO:0000313" key="3">
    <source>
        <dbReference type="Proteomes" id="UP001150266"/>
    </source>
</evidence>
<feature type="compositionally biased region" description="Basic and acidic residues" evidence="1">
    <location>
        <begin position="399"/>
        <end position="409"/>
    </location>
</feature>
<feature type="region of interest" description="Disordered" evidence="1">
    <location>
        <begin position="383"/>
        <end position="452"/>
    </location>
</feature>
<keyword evidence="3" id="KW-1185">Reference proteome</keyword>
<feature type="compositionally biased region" description="Basic and acidic residues" evidence="1">
    <location>
        <begin position="77"/>
        <end position="87"/>
    </location>
</feature>
<gene>
    <name evidence="2" type="ORF">J3R30DRAFT_3560634</name>
</gene>
<dbReference type="Proteomes" id="UP001150266">
    <property type="component" value="Unassembled WGS sequence"/>
</dbReference>
<feature type="compositionally biased region" description="Low complexity" evidence="1">
    <location>
        <begin position="848"/>
        <end position="859"/>
    </location>
</feature>
<feature type="region of interest" description="Disordered" evidence="1">
    <location>
        <begin position="70"/>
        <end position="125"/>
    </location>
</feature>
<evidence type="ECO:0000256" key="1">
    <source>
        <dbReference type="SAM" id="MobiDB-lite"/>
    </source>
</evidence>
<dbReference type="OrthoDB" id="2678679at2759"/>
<feature type="compositionally biased region" description="Polar residues" evidence="1">
    <location>
        <begin position="420"/>
        <end position="434"/>
    </location>
</feature>
<protein>
    <submittedName>
        <fullName evidence="2">Uncharacterized protein</fullName>
    </submittedName>
</protein>
<feature type="compositionally biased region" description="Basic residues" evidence="1">
    <location>
        <begin position="868"/>
        <end position="878"/>
    </location>
</feature>
<feature type="compositionally biased region" description="Basic residues" evidence="1">
    <location>
        <begin position="34"/>
        <end position="43"/>
    </location>
</feature>
<organism evidence="2 3">
    <name type="scientific">Lentinula aciculospora</name>
    <dbReference type="NCBI Taxonomy" id="153920"/>
    <lineage>
        <taxon>Eukaryota</taxon>
        <taxon>Fungi</taxon>
        <taxon>Dikarya</taxon>
        <taxon>Basidiomycota</taxon>
        <taxon>Agaricomycotina</taxon>
        <taxon>Agaricomycetes</taxon>
        <taxon>Agaricomycetidae</taxon>
        <taxon>Agaricales</taxon>
        <taxon>Marasmiineae</taxon>
        <taxon>Omphalotaceae</taxon>
        <taxon>Lentinula</taxon>
    </lineage>
</organism>
<feature type="compositionally biased region" description="Low complexity" evidence="1">
    <location>
        <begin position="102"/>
        <end position="115"/>
    </location>
</feature>